<evidence type="ECO:0000313" key="1">
    <source>
        <dbReference type="EMBL" id="KRR11622.1"/>
    </source>
</evidence>
<name>A0A0R3M3G4_9BRAD</name>
<dbReference type="AlphaFoldDB" id="A0A0R3M3G4"/>
<dbReference type="Proteomes" id="UP000050863">
    <property type="component" value="Unassembled WGS sequence"/>
</dbReference>
<reference evidence="1 2" key="1">
    <citation type="submission" date="2014-03" db="EMBL/GenBank/DDBJ databases">
        <title>Bradyrhizobium valentinum sp. nov., isolated from effective nodules of Lupinus mariae-josephae, a lupine endemic of basic-lime soils in Eastern Spain.</title>
        <authorList>
            <person name="Duran D."/>
            <person name="Rey L."/>
            <person name="Navarro A."/>
            <person name="Busquets A."/>
            <person name="Imperial J."/>
            <person name="Ruiz-Argueso T."/>
        </authorList>
    </citation>
    <scope>NUCLEOTIDE SEQUENCE [LARGE SCALE GENOMIC DNA]</scope>
    <source>
        <strain evidence="1 2">PAC68</strain>
    </source>
</reference>
<sequence length="81" mass="8937">MKVMKVPDSCILSESRSMASFRPALYSARRAFVAEQKALELLDVDPAILDGFEGLSVLHETACGLFGSEQGRLLAYFIGRR</sequence>
<evidence type="ECO:0000313" key="2">
    <source>
        <dbReference type="Proteomes" id="UP000050863"/>
    </source>
</evidence>
<proteinExistence type="predicted"/>
<organism evidence="1 2">
    <name type="scientific">Bradyrhizobium jicamae</name>
    <dbReference type="NCBI Taxonomy" id="280332"/>
    <lineage>
        <taxon>Bacteria</taxon>
        <taxon>Pseudomonadati</taxon>
        <taxon>Pseudomonadota</taxon>
        <taxon>Alphaproteobacteria</taxon>
        <taxon>Hyphomicrobiales</taxon>
        <taxon>Nitrobacteraceae</taxon>
        <taxon>Bradyrhizobium</taxon>
    </lineage>
</organism>
<comment type="caution">
    <text evidence="1">The sequence shown here is derived from an EMBL/GenBank/DDBJ whole genome shotgun (WGS) entry which is preliminary data.</text>
</comment>
<dbReference type="EMBL" id="LLXZ01000045">
    <property type="protein sequence ID" value="KRR11622.1"/>
    <property type="molecule type" value="Genomic_DNA"/>
</dbReference>
<gene>
    <name evidence="1" type="ORF">CQ12_40970</name>
</gene>
<protein>
    <submittedName>
        <fullName evidence="1">Uncharacterized protein</fullName>
    </submittedName>
</protein>
<accession>A0A0R3M3G4</accession>
<keyword evidence="2" id="KW-1185">Reference proteome</keyword>